<comment type="caution">
    <text evidence="3">The sequence shown here is derived from an EMBL/GenBank/DDBJ whole genome shotgun (WGS) entry which is preliminary data.</text>
</comment>
<evidence type="ECO:0000313" key="4">
    <source>
        <dbReference type="Proteomes" id="UP000216024"/>
    </source>
</evidence>
<accession>A0A267MNL5</accession>
<dbReference type="PANTHER" id="PTHR36113">
    <property type="entry name" value="LYASE, PUTATIVE-RELATED-RELATED"/>
    <property type="match status" value="1"/>
</dbReference>
<gene>
    <name evidence="3" type="ORF">CCE28_05880</name>
</gene>
<feature type="domain" description="VOC" evidence="2">
    <location>
        <begin position="5"/>
        <end position="120"/>
    </location>
</feature>
<dbReference type="InterPro" id="IPR004360">
    <property type="entry name" value="Glyas_Fos-R_dOase_dom"/>
</dbReference>
<organism evidence="3 4">
    <name type="scientific">Anaeromicrobium sediminis</name>
    <dbReference type="NCBI Taxonomy" id="1478221"/>
    <lineage>
        <taxon>Bacteria</taxon>
        <taxon>Bacillati</taxon>
        <taxon>Bacillota</taxon>
        <taxon>Clostridia</taxon>
        <taxon>Peptostreptococcales</taxon>
        <taxon>Thermotaleaceae</taxon>
        <taxon>Anaeromicrobium</taxon>
    </lineage>
</organism>
<dbReference type="Proteomes" id="UP000216024">
    <property type="component" value="Unassembled WGS sequence"/>
</dbReference>
<evidence type="ECO:0000256" key="1">
    <source>
        <dbReference type="ARBA" id="ARBA00022723"/>
    </source>
</evidence>
<dbReference type="PANTHER" id="PTHR36113:SF6">
    <property type="entry name" value="FOSFOMYCIN RESISTANCE PROTEIN FOSX"/>
    <property type="match status" value="1"/>
</dbReference>
<proteinExistence type="predicted"/>
<reference evidence="3 4" key="1">
    <citation type="submission" date="2017-06" db="EMBL/GenBank/DDBJ databases">
        <title>Draft genome sequence of anaerobic fermentative bacterium Anaeromicrobium sediminis DY2726D isolated from West Pacific Ocean sediments.</title>
        <authorList>
            <person name="Zeng X."/>
        </authorList>
    </citation>
    <scope>NUCLEOTIDE SEQUENCE [LARGE SCALE GENOMIC DNA]</scope>
    <source>
        <strain evidence="3 4">DY2726D</strain>
    </source>
</reference>
<name>A0A267MNL5_9FIRM</name>
<dbReference type="SUPFAM" id="SSF54593">
    <property type="entry name" value="Glyoxalase/Bleomycin resistance protein/Dihydroxybiphenyl dioxygenase"/>
    <property type="match status" value="1"/>
</dbReference>
<evidence type="ECO:0000259" key="2">
    <source>
        <dbReference type="PROSITE" id="PS51819"/>
    </source>
</evidence>
<dbReference type="NCBIfam" id="NF003152">
    <property type="entry name" value="PRK04101.1"/>
    <property type="match status" value="1"/>
</dbReference>
<keyword evidence="4" id="KW-1185">Reference proteome</keyword>
<keyword evidence="1" id="KW-0479">Metal-binding</keyword>
<dbReference type="Gene3D" id="3.10.180.10">
    <property type="entry name" value="2,3-Dihydroxybiphenyl 1,2-Dioxygenase, domain 1"/>
    <property type="match status" value="1"/>
</dbReference>
<dbReference type="InterPro" id="IPR029068">
    <property type="entry name" value="Glyas_Bleomycin-R_OHBP_Dase"/>
</dbReference>
<dbReference type="InterPro" id="IPR037523">
    <property type="entry name" value="VOC_core"/>
</dbReference>
<protein>
    <submittedName>
        <fullName evidence="3">Fosfomycin resistance protein FosB</fullName>
    </submittedName>
</protein>
<evidence type="ECO:0000313" key="3">
    <source>
        <dbReference type="EMBL" id="PAB60423.1"/>
    </source>
</evidence>
<dbReference type="EMBL" id="NIBG01000003">
    <property type="protein sequence ID" value="PAB60423.1"/>
    <property type="molecule type" value="Genomic_DNA"/>
</dbReference>
<dbReference type="InterPro" id="IPR051332">
    <property type="entry name" value="Fosfomycin_Res_Enzymes"/>
</dbReference>
<dbReference type="RefSeq" id="WP_095131917.1">
    <property type="nucleotide sequence ID" value="NZ_NIBG01000003.1"/>
</dbReference>
<dbReference type="OrthoDB" id="9788468at2"/>
<dbReference type="Pfam" id="PF00903">
    <property type="entry name" value="Glyoxalase"/>
    <property type="match status" value="1"/>
</dbReference>
<dbReference type="GO" id="GO:0046872">
    <property type="term" value="F:metal ion binding"/>
    <property type="evidence" value="ECO:0007669"/>
    <property type="project" value="UniProtKB-KW"/>
</dbReference>
<sequence>MKLKRINHITFSVSDLEKSVEFYKKVFGAELLVEGENLAYFDFGSLWIALNVEKDIKRNEIYDSYTHISFSIEEEEYDEMLGRLRALNVDIKEGRPRHEEEGKSIYFRDIDGHLFEFHTKGRQDRINFYKNNRKELKFFD</sequence>
<dbReference type="PROSITE" id="PS51819">
    <property type="entry name" value="VOC"/>
    <property type="match status" value="1"/>
</dbReference>
<dbReference type="AlphaFoldDB" id="A0A267MNL5"/>